<sequence length="461" mass="51973">MATERKPPQALDAEAAVLGAMLLDPDTVPKALQYIDESCFYLQSHRKVFKAIVTLFEKNIPADIVTVEQELSRMKELENVGGKEFLVSLLETVLTTAHIEEHAKLVLEKAVQRRLIQAASQIVQESFDEAKSADLLLDRAEQLIFDIKERSVRKGFMPLKELLHSTVKTIEDLHEKRRLITGLETGFTQLDERTCGFQPGDLIIIAGRPSMGKTALALNIGVNVALRNNVPIAIFSLEMSREMLAQRIICAEARISMRDLRRGRLSRRDWTKLTTALGPISQARIYIDDSAALPVLEIRAKARRLKSEEKELGMVIIDYLQLIEGARDEKMLKSRQQEISDISRALKAMAKELNVPVVALSQLSRLPERRDPKHPRPQLADLRESGAIEQEADLVMLLYRDEFYNRDSPDKGIAEVNIAKQRNGPVGTFRLAFLAECMRFENLAPIEEEAEAAITTEEEGE</sequence>
<dbReference type="AlphaFoldDB" id="A0A7C6A9A6"/>
<protein>
    <recommendedName>
        <fullName evidence="11 12">Replicative DNA helicase</fullName>
        <ecNumber evidence="11 12">5.6.2.3</ecNumber>
    </recommendedName>
</protein>
<dbReference type="EMBL" id="DTLI01000091">
    <property type="protein sequence ID" value="HHS51926.1"/>
    <property type="molecule type" value="Genomic_DNA"/>
</dbReference>
<evidence type="ECO:0000256" key="12">
    <source>
        <dbReference type="RuleBase" id="RU362085"/>
    </source>
</evidence>
<keyword evidence="6 12" id="KW-0347">Helicase</keyword>
<dbReference type="NCBIfam" id="NF004384">
    <property type="entry name" value="PRK05748.1"/>
    <property type="match status" value="1"/>
</dbReference>
<evidence type="ECO:0000259" key="13">
    <source>
        <dbReference type="PROSITE" id="PS51199"/>
    </source>
</evidence>
<dbReference type="GO" id="GO:0006269">
    <property type="term" value="P:DNA replication, synthesis of primer"/>
    <property type="evidence" value="ECO:0007669"/>
    <property type="project" value="UniProtKB-UniRule"/>
</dbReference>
<dbReference type="SUPFAM" id="SSF52540">
    <property type="entry name" value="P-loop containing nucleoside triphosphate hydrolases"/>
    <property type="match status" value="1"/>
</dbReference>
<comment type="function">
    <text evidence="12">The main replicative DNA helicase, it participates in initiation and elongation during chromosome replication. Travels ahead of the DNA replisome, separating dsDNA into templates for DNA synthesis. A processive ATP-dependent 5'-3' DNA helicase it has DNA-dependent ATPase activity.</text>
</comment>
<dbReference type="GO" id="GO:0043139">
    <property type="term" value="F:5'-3' DNA helicase activity"/>
    <property type="evidence" value="ECO:0007669"/>
    <property type="project" value="UniProtKB-EC"/>
</dbReference>
<dbReference type="InterPro" id="IPR036185">
    <property type="entry name" value="DNA_heli_DnaB-like_N_sf"/>
</dbReference>
<dbReference type="SMART" id="SM00382">
    <property type="entry name" value="AAA"/>
    <property type="match status" value="1"/>
</dbReference>
<keyword evidence="9" id="KW-0413">Isomerase</keyword>
<reference evidence="14" key="1">
    <citation type="journal article" date="2020" name="mSystems">
        <title>Genome- and Community-Level Interaction Insights into Carbon Utilization and Element Cycling Functions of Hydrothermarchaeota in Hydrothermal Sediment.</title>
        <authorList>
            <person name="Zhou Z."/>
            <person name="Liu Y."/>
            <person name="Xu W."/>
            <person name="Pan J."/>
            <person name="Luo Z.H."/>
            <person name="Li M."/>
        </authorList>
    </citation>
    <scope>NUCLEOTIDE SEQUENCE [LARGE SCALE GENOMIC DNA]</scope>
    <source>
        <strain evidence="14">SpSt-876</strain>
    </source>
</reference>
<dbReference type="FunFam" id="1.10.860.10:FF:000001">
    <property type="entry name" value="Replicative DNA helicase"/>
    <property type="match status" value="1"/>
</dbReference>
<dbReference type="GO" id="GO:0005829">
    <property type="term" value="C:cytosol"/>
    <property type="evidence" value="ECO:0007669"/>
    <property type="project" value="TreeGrafter"/>
</dbReference>
<dbReference type="GO" id="GO:0042802">
    <property type="term" value="F:identical protein binding"/>
    <property type="evidence" value="ECO:0007669"/>
    <property type="project" value="UniProtKB-ARBA"/>
</dbReference>
<evidence type="ECO:0000256" key="5">
    <source>
        <dbReference type="ARBA" id="ARBA00022801"/>
    </source>
</evidence>
<name>A0A7C6A9A6_UNCW3</name>
<comment type="similarity">
    <text evidence="1 12">Belongs to the helicase family. DnaB subfamily.</text>
</comment>
<evidence type="ECO:0000256" key="10">
    <source>
        <dbReference type="ARBA" id="ARBA00048954"/>
    </source>
</evidence>
<dbReference type="Pfam" id="PF00772">
    <property type="entry name" value="DnaB"/>
    <property type="match status" value="1"/>
</dbReference>
<dbReference type="SUPFAM" id="SSF48024">
    <property type="entry name" value="N-terminal domain of DnaB helicase"/>
    <property type="match status" value="1"/>
</dbReference>
<gene>
    <name evidence="14" type="primary">dnaB</name>
    <name evidence="14" type="ORF">ENW73_03530</name>
</gene>
<comment type="catalytic activity">
    <reaction evidence="10 12">
        <text>ATP + H2O = ADP + phosphate + H(+)</text>
        <dbReference type="Rhea" id="RHEA:13065"/>
        <dbReference type="ChEBI" id="CHEBI:15377"/>
        <dbReference type="ChEBI" id="CHEBI:15378"/>
        <dbReference type="ChEBI" id="CHEBI:30616"/>
        <dbReference type="ChEBI" id="CHEBI:43474"/>
        <dbReference type="ChEBI" id="CHEBI:456216"/>
        <dbReference type="EC" id="5.6.2.3"/>
    </reaction>
</comment>
<dbReference type="InterPro" id="IPR016136">
    <property type="entry name" value="DNA_helicase_N/primase_C"/>
</dbReference>
<dbReference type="EC" id="5.6.2.3" evidence="11 12"/>
<dbReference type="PROSITE" id="PS51199">
    <property type="entry name" value="SF4_HELICASE"/>
    <property type="match status" value="1"/>
</dbReference>
<keyword evidence="8 12" id="KW-0238">DNA-binding</keyword>
<evidence type="ECO:0000256" key="4">
    <source>
        <dbReference type="ARBA" id="ARBA00022741"/>
    </source>
</evidence>
<dbReference type="InterPro" id="IPR007694">
    <property type="entry name" value="DNA_helicase_DnaB-like_C"/>
</dbReference>
<dbReference type="CDD" id="cd00984">
    <property type="entry name" value="DnaB_C"/>
    <property type="match status" value="1"/>
</dbReference>
<comment type="caution">
    <text evidence="14">The sequence shown here is derived from an EMBL/GenBank/DDBJ whole genome shotgun (WGS) entry which is preliminary data.</text>
</comment>
<dbReference type="FunFam" id="3.40.50.300:FF:000076">
    <property type="entry name" value="Replicative DNA helicase"/>
    <property type="match status" value="1"/>
</dbReference>
<dbReference type="InterPro" id="IPR007692">
    <property type="entry name" value="DNA_helicase_DnaB"/>
</dbReference>
<dbReference type="GO" id="GO:0016787">
    <property type="term" value="F:hydrolase activity"/>
    <property type="evidence" value="ECO:0007669"/>
    <property type="project" value="UniProtKB-KW"/>
</dbReference>
<evidence type="ECO:0000313" key="14">
    <source>
        <dbReference type="EMBL" id="HHS51926.1"/>
    </source>
</evidence>
<evidence type="ECO:0000256" key="11">
    <source>
        <dbReference type="NCBIfam" id="TIGR00665"/>
    </source>
</evidence>
<evidence type="ECO:0000256" key="1">
    <source>
        <dbReference type="ARBA" id="ARBA00008428"/>
    </source>
</evidence>
<evidence type="ECO:0000256" key="6">
    <source>
        <dbReference type="ARBA" id="ARBA00022806"/>
    </source>
</evidence>
<feature type="domain" description="SF4 helicase" evidence="13">
    <location>
        <begin position="176"/>
        <end position="447"/>
    </location>
</feature>
<evidence type="ECO:0000256" key="9">
    <source>
        <dbReference type="ARBA" id="ARBA00023235"/>
    </source>
</evidence>
<dbReference type="InterPro" id="IPR027417">
    <property type="entry name" value="P-loop_NTPase"/>
</dbReference>
<keyword evidence="5 12" id="KW-0378">Hydrolase</keyword>
<dbReference type="Gene3D" id="1.10.860.10">
    <property type="entry name" value="DNAb Helicase, Chain A"/>
    <property type="match status" value="1"/>
</dbReference>
<dbReference type="Pfam" id="PF03796">
    <property type="entry name" value="DnaB_C"/>
    <property type="match status" value="1"/>
</dbReference>
<accession>A0A7C6A9A6</accession>
<dbReference type="InterPro" id="IPR003593">
    <property type="entry name" value="AAA+_ATPase"/>
</dbReference>
<organism evidence="14">
    <name type="scientific">candidate division WOR-3 bacterium</name>
    <dbReference type="NCBI Taxonomy" id="2052148"/>
    <lineage>
        <taxon>Bacteria</taxon>
        <taxon>Bacteria division WOR-3</taxon>
    </lineage>
</organism>
<evidence type="ECO:0000256" key="8">
    <source>
        <dbReference type="ARBA" id="ARBA00023125"/>
    </source>
</evidence>
<keyword evidence="4 12" id="KW-0547">Nucleotide-binding</keyword>
<keyword evidence="3 12" id="KW-0235">DNA replication</keyword>
<dbReference type="InterPro" id="IPR007693">
    <property type="entry name" value="DNA_helicase_DnaB-like_N"/>
</dbReference>
<dbReference type="NCBIfam" id="TIGR00665">
    <property type="entry name" value="DnaB"/>
    <property type="match status" value="1"/>
</dbReference>
<keyword evidence="7 12" id="KW-0067">ATP-binding</keyword>
<proteinExistence type="inferred from homology"/>
<dbReference type="Gene3D" id="3.40.50.300">
    <property type="entry name" value="P-loop containing nucleotide triphosphate hydrolases"/>
    <property type="match status" value="1"/>
</dbReference>
<dbReference type="GO" id="GO:0003677">
    <property type="term" value="F:DNA binding"/>
    <property type="evidence" value="ECO:0007669"/>
    <property type="project" value="UniProtKB-UniRule"/>
</dbReference>
<dbReference type="PANTHER" id="PTHR30153:SF2">
    <property type="entry name" value="REPLICATIVE DNA HELICASE"/>
    <property type="match status" value="1"/>
</dbReference>
<evidence type="ECO:0000256" key="3">
    <source>
        <dbReference type="ARBA" id="ARBA00022705"/>
    </source>
</evidence>
<evidence type="ECO:0000256" key="7">
    <source>
        <dbReference type="ARBA" id="ARBA00022840"/>
    </source>
</evidence>
<dbReference type="GO" id="GO:0005524">
    <property type="term" value="F:ATP binding"/>
    <property type="evidence" value="ECO:0007669"/>
    <property type="project" value="UniProtKB-UniRule"/>
</dbReference>
<evidence type="ECO:0000256" key="2">
    <source>
        <dbReference type="ARBA" id="ARBA00022515"/>
    </source>
</evidence>
<dbReference type="GO" id="GO:1990077">
    <property type="term" value="C:primosome complex"/>
    <property type="evidence" value="ECO:0007669"/>
    <property type="project" value="UniProtKB-UniRule"/>
</dbReference>
<dbReference type="PANTHER" id="PTHR30153">
    <property type="entry name" value="REPLICATIVE DNA HELICASE DNAB"/>
    <property type="match status" value="1"/>
</dbReference>
<keyword evidence="2 12" id="KW-0639">Primosome</keyword>